<name>A0AAV7QPU3_PLEWA</name>
<evidence type="ECO:0000313" key="1">
    <source>
        <dbReference type="EMBL" id="KAJ1140508.1"/>
    </source>
</evidence>
<accession>A0AAV7QPU3</accession>
<comment type="caution">
    <text evidence="1">The sequence shown here is derived from an EMBL/GenBank/DDBJ whole genome shotgun (WGS) entry which is preliminary data.</text>
</comment>
<organism evidence="1 2">
    <name type="scientific">Pleurodeles waltl</name>
    <name type="common">Iberian ribbed newt</name>
    <dbReference type="NCBI Taxonomy" id="8319"/>
    <lineage>
        <taxon>Eukaryota</taxon>
        <taxon>Metazoa</taxon>
        <taxon>Chordata</taxon>
        <taxon>Craniata</taxon>
        <taxon>Vertebrata</taxon>
        <taxon>Euteleostomi</taxon>
        <taxon>Amphibia</taxon>
        <taxon>Batrachia</taxon>
        <taxon>Caudata</taxon>
        <taxon>Salamandroidea</taxon>
        <taxon>Salamandridae</taxon>
        <taxon>Pleurodelinae</taxon>
        <taxon>Pleurodeles</taxon>
    </lineage>
</organism>
<gene>
    <name evidence="1" type="ORF">NDU88_006859</name>
</gene>
<dbReference type="Proteomes" id="UP001066276">
    <property type="component" value="Chromosome 6"/>
</dbReference>
<keyword evidence="2" id="KW-1185">Reference proteome</keyword>
<reference evidence="1" key="1">
    <citation type="journal article" date="2022" name="bioRxiv">
        <title>Sequencing and chromosome-scale assembly of the giantPleurodeles waltlgenome.</title>
        <authorList>
            <person name="Brown T."/>
            <person name="Elewa A."/>
            <person name="Iarovenko S."/>
            <person name="Subramanian E."/>
            <person name="Araus A.J."/>
            <person name="Petzold A."/>
            <person name="Susuki M."/>
            <person name="Suzuki K.-i.T."/>
            <person name="Hayashi T."/>
            <person name="Toyoda A."/>
            <person name="Oliveira C."/>
            <person name="Osipova E."/>
            <person name="Leigh N.D."/>
            <person name="Simon A."/>
            <person name="Yun M.H."/>
        </authorList>
    </citation>
    <scope>NUCLEOTIDE SEQUENCE</scope>
    <source>
        <strain evidence="1">20211129_DDA</strain>
        <tissue evidence="1">Liver</tissue>
    </source>
</reference>
<evidence type="ECO:0000313" key="2">
    <source>
        <dbReference type="Proteomes" id="UP001066276"/>
    </source>
</evidence>
<dbReference type="AlphaFoldDB" id="A0AAV7QPU3"/>
<sequence>MTSDSTSAFRLYLESSLTTLGLIDQLLTLSSHQLVKRATKVSVKSLAHLQDKEALSKRSHAWLVLSSHGSLIPQLYLGAAVNRQIKAAFMKYRMGCLATHTHLPRWMTVNMPDTCRLCGLAPESLIHHICLCKSITADRNRLLRPVFLQRGLRRCRPAILAGFKGDDVQLSCRLAIFLDKLGRLLQETEQARLTHTIRLQATS</sequence>
<evidence type="ECO:0008006" key="3">
    <source>
        <dbReference type="Google" id="ProtNLM"/>
    </source>
</evidence>
<proteinExistence type="predicted"/>
<protein>
    <recommendedName>
        <fullName evidence="3">Reverse transcriptase zinc-binding domain-containing protein</fullName>
    </recommendedName>
</protein>
<dbReference type="EMBL" id="JANPWB010000010">
    <property type="protein sequence ID" value="KAJ1140508.1"/>
    <property type="molecule type" value="Genomic_DNA"/>
</dbReference>